<name>A0A2P2JYF7_RHIMU</name>
<accession>A0A2P2JYF7</accession>
<evidence type="ECO:0008006" key="3">
    <source>
        <dbReference type="Google" id="ProtNLM"/>
    </source>
</evidence>
<organism evidence="2">
    <name type="scientific">Rhizophora mucronata</name>
    <name type="common">Asiatic mangrove</name>
    <dbReference type="NCBI Taxonomy" id="61149"/>
    <lineage>
        <taxon>Eukaryota</taxon>
        <taxon>Viridiplantae</taxon>
        <taxon>Streptophyta</taxon>
        <taxon>Embryophyta</taxon>
        <taxon>Tracheophyta</taxon>
        <taxon>Spermatophyta</taxon>
        <taxon>Magnoliopsida</taxon>
        <taxon>eudicotyledons</taxon>
        <taxon>Gunneridae</taxon>
        <taxon>Pentapetalae</taxon>
        <taxon>rosids</taxon>
        <taxon>fabids</taxon>
        <taxon>Malpighiales</taxon>
        <taxon>Rhizophoraceae</taxon>
        <taxon>Rhizophora</taxon>
    </lineage>
</organism>
<evidence type="ECO:0000313" key="2">
    <source>
        <dbReference type="EMBL" id="MBW98491.1"/>
    </source>
</evidence>
<keyword evidence="1" id="KW-0732">Signal</keyword>
<dbReference type="EMBL" id="GGEC01018008">
    <property type="protein sequence ID" value="MBW98491.1"/>
    <property type="molecule type" value="Transcribed_RNA"/>
</dbReference>
<feature type="signal peptide" evidence="1">
    <location>
        <begin position="1"/>
        <end position="26"/>
    </location>
</feature>
<protein>
    <recommendedName>
        <fullName evidence="3">Secreted protein</fullName>
    </recommendedName>
</protein>
<proteinExistence type="predicted"/>
<dbReference type="AlphaFoldDB" id="A0A2P2JYF7"/>
<evidence type="ECO:0000256" key="1">
    <source>
        <dbReference type="SAM" id="SignalP"/>
    </source>
</evidence>
<sequence length="80" mass="9462">MLHSEQFMWPVVTIVFIRLFMGPTGRDPANEAQDPRMMAKVRRAKWEVLILKNRGEGTLEKGKGILLKIRRWQGHQHRRL</sequence>
<feature type="chain" id="PRO_5015125261" description="Secreted protein" evidence="1">
    <location>
        <begin position="27"/>
        <end position="80"/>
    </location>
</feature>
<reference evidence="2" key="1">
    <citation type="submission" date="2018-02" db="EMBL/GenBank/DDBJ databases">
        <title>Rhizophora mucronata_Transcriptome.</title>
        <authorList>
            <person name="Meera S.P."/>
            <person name="Sreeshan A."/>
            <person name="Augustine A."/>
        </authorList>
    </citation>
    <scope>NUCLEOTIDE SEQUENCE</scope>
    <source>
        <tissue evidence="2">Leaf</tissue>
    </source>
</reference>